<comment type="caution">
    <text evidence="3">The sequence shown here is derived from an EMBL/GenBank/DDBJ whole genome shotgun (WGS) entry which is preliminary data.</text>
</comment>
<feature type="region of interest" description="Disordered" evidence="1">
    <location>
        <begin position="45"/>
        <end position="83"/>
    </location>
</feature>
<evidence type="ECO:0000313" key="4">
    <source>
        <dbReference type="Proteomes" id="UP001497744"/>
    </source>
</evidence>
<name>A0AAV4LZV9_BABCB</name>
<evidence type="ECO:0000256" key="1">
    <source>
        <dbReference type="SAM" id="MobiDB-lite"/>
    </source>
</evidence>
<evidence type="ECO:0000313" key="3">
    <source>
        <dbReference type="EMBL" id="GIX64064.1"/>
    </source>
</evidence>
<protein>
    <submittedName>
        <fullName evidence="3">Transmembrane protein, putative</fullName>
    </submittedName>
</protein>
<sequence>MRTAHLTVVELALVSVLVQWVAVVESYRQAFAPLHRPIASWTAATKRGDAPLPPTKSTRRRGKKHLVKSDVPTSNSDHAVNKSTIGPELGLQLHDANTSRAGGTSDLAPHSDSCKSTSEAHFDGCASIVEVYGKGDVLGRALPLGGTAGPERRPSLHEQLVESPEFQLHIPPIANFRPPLRKALTKGEVYAQHVPEARLAGEDYGDYAREPLQLHEMARSGEIPDFRHGGEDEVASPGDAKLFTWEVERPPDAFIINWSGVVHSGYRDGLVVAARAMLQLTTDQPKEMLAVLKAVAEERRLPMWLATRARYAQPFLDSAADWLPALQYFINHCNERDMLAEEATLEALADTEARPVDVVQHITEGGDPNKLVDLGRRQREEMGIEAFELDGWKSDGARYNDLVSTYDKMLKQLGIESGRLEKCYEHAWRDLYDETAAWSDVVRYRTRCDELDAVQRQNHEAYNCAVVSAIRHHLEVFRVPVYFVSDFKSTDALRREMAALGVAPLDESHVYGRDRGPVVDSVRALLRALDLDRRVPVHYFDDRLARLEAVASAPDLDRVRAYFADWGRSTYSEKLGALYADGVKYVKTSAWLVRFMATPATEPGREWTHGLRLRRPDEEAAQSLMDWKKKWHRLPQLAEVPQRPMLNVL</sequence>
<keyword evidence="4" id="KW-1185">Reference proteome</keyword>
<keyword evidence="2" id="KW-0732">Signal</keyword>
<dbReference type="AlphaFoldDB" id="A0AAV4LZV9"/>
<feature type="signal peptide" evidence="2">
    <location>
        <begin position="1"/>
        <end position="26"/>
    </location>
</feature>
<organism evidence="3 4">
    <name type="scientific">Babesia caballi</name>
    <dbReference type="NCBI Taxonomy" id="5871"/>
    <lineage>
        <taxon>Eukaryota</taxon>
        <taxon>Sar</taxon>
        <taxon>Alveolata</taxon>
        <taxon>Apicomplexa</taxon>
        <taxon>Aconoidasida</taxon>
        <taxon>Piroplasmida</taxon>
        <taxon>Babesiidae</taxon>
        <taxon>Babesia</taxon>
    </lineage>
</organism>
<accession>A0AAV4LZV9</accession>
<feature type="chain" id="PRO_5044011201" evidence="2">
    <location>
        <begin position="27"/>
        <end position="649"/>
    </location>
</feature>
<proteinExistence type="predicted"/>
<dbReference type="Proteomes" id="UP001497744">
    <property type="component" value="Unassembled WGS sequence"/>
</dbReference>
<keyword evidence="3" id="KW-0812">Transmembrane</keyword>
<gene>
    <name evidence="3" type="ORF">BcabD6B2_34990</name>
</gene>
<dbReference type="GeneID" id="94195545"/>
<reference evidence="3 4" key="1">
    <citation type="submission" date="2021-06" db="EMBL/GenBank/DDBJ databases">
        <title>Genome sequence of Babesia caballi.</title>
        <authorList>
            <person name="Yamagishi J."/>
            <person name="Kidaka T."/>
            <person name="Ochi A."/>
        </authorList>
    </citation>
    <scope>NUCLEOTIDE SEQUENCE [LARGE SCALE GENOMIC DNA]</scope>
    <source>
        <strain evidence="3">USDA-D6B2</strain>
    </source>
</reference>
<evidence type="ECO:0000256" key="2">
    <source>
        <dbReference type="SAM" id="SignalP"/>
    </source>
</evidence>
<keyword evidence="3" id="KW-0472">Membrane</keyword>
<feature type="compositionally biased region" description="Polar residues" evidence="1">
    <location>
        <begin position="71"/>
        <end position="83"/>
    </location>
</feature>
<dbReference type="EMBL" id="BPLF01000003">
    <property type="protein sequence ID" value="GIX64064.1"/>
    <property type="molecule type" value="Genomic_DNA"/>
</dbReference>
<dbReference type="RefSeq" id="XP_067716133.1">
    <property type="nucleotide sequence ID" value="XM_067860032.1"/>
</dbReference>
<feature type="compositionally biased region" description="Basic residues" evidence="1">
    <location>
        <begin position="57"/>
        <end position="66"/>
    </location>
</feature>